<gene>
    <name evidence="2" type="ORF">AFUS01_LOCUS36805</name>
</gene>
<accession>A0A8J2PT33</accession>
<reference evidence="2" key="1">
    <citation type="submission" date="2021-06" db="EMBL/GenBank/DDBJ databases">
        <authorList>
            <person name="Hodson N. C."/>
            <person name="Mongue J. A."/>
            <person name="Jaron S. K."/>
        </authorList>
    </citation>
    <scope>NUCLEOTIDE SEQUENCE</scope>
</reference>
<keyword evidence="3" id="KW-1185">Reference proteome</keyword>
<sequence length="78" mass="8690">MQRYHGGTSSILYSKFVSSGGDFLSSGKTSVSMEERQSHHNPGGCGKETMTCEPVVETLLKSMKRDYSQFWKPVDVII</sequence>
<dbReference type="AlphaFoldDB" id="A0A8J2PT33"/>
<evidence type="ECO:0000313" key="3">
    <source>
        <dbReference type="Proteomes" id="UP000708208"/>
    </source>
</evidence>
<name>A0A8J2PT33_9HEXA</name>
<dbReference type="Proteomes" id="UP000708208">
    <property type="component" value="Unassembled WGS sequence"/>
</dbReference>
<protein>
    <submittedName>
        <fullName evidence="2">Uncharacterized protein</fullName>
    </submittedName>
</protein>
<organism evidence="2 3">
    <name type="scientific">Allacma fusca</name>
    <dbReference type="NCBI Taxonomy" id="39272"/>
    <lineage>
        <taxon>Eukaryota</taxon>
        <taxon>Metazoa</taxon>
        <taxon>Ecdysozoa</taxon>
        <taxon>Arthropoda</taxon>
        <taxon>Hexapoda</taxon>
        <taxon>Collembola</taxon>
        <taxon>Symphypleona</taxon>
        <taxon>Sminthuridae</taxon>
        <taxon>Allacma</taxon>
    </lineage>
</organism>
<evidence type="ECO:0000256" key="1">
    <source>
        <dbReference type="SAM" id="MobiDB-lite"/>
    </source>
</evidence>
<comment type="caution">
    <text evidence="2">The sequence shown here is derived from an EMBL/GenBank/DDBJ whole genome shotgun (WGS) entry which is preliminary data.</text>
</comment>
<dbReference type="EMBL" id="CAJVCH010541049">
    <property type="protein sequence ID" value="CAG7826766.1"/>
    <property type="molecule type" value="Genomic_DNA"/>
</dbReference>
<evidence type="ECO:0000313" key="2">
    <source>
        <dbReference type="EMBL" id="CAG7826766.1"/>
    </source>
</evidence>
<proteinExistence type="predicted"/>
<feature type="region of interest" description="Disordered" evidence="1">
    <location>
        <begin position="24"/>
        <end position="48"/>
    </location>
</feature>